<dbReference type="InterPro" id="IPR029021">
    <property type="entry name" value="Prot-tyrosine_phosphatase-like"/>
</dbReference>
<dbReference type="Gene3D" id="3.90.190.10">
    <property type="entry name" value="Protein tyrosine phosphatase superfamily"/>
    <property type="match status" value="1"/>
</dbReference>
<dbReference type="SMART" id="SM00404">
    <property type="entry name" value="PTPc_motif"/>
    <property type="match status" value="1"/>
</dbReference>
<evidence type="ECO:0000259" key="3">
    <source>
        <dbReference type="PROSITE" id="PS50056"/>
    </source>
</evidence>
<dbReference type="EMBL" id="MCFI01000019">
    <property type="protein sequence ID" value="ORY77714.1"/>
    <property type="molecule type" value="Genomic_DNA"/>
</dbReference>
<dbReference type="OMA" id="TMICGNI"/>
<feature type="domain" description="Tyrosine-protein phosphatase" evidence="2">
    <location>
        <begin position="3"/>
        <end position="275"/>
    </location>
</feature>
<dbReference type="InterPro" id="IPR000242">
    <property type="entry name" value="PTP_cat"/>
</dbReference>
<dbReference type="InterPro" id="IPR000387">
    <property type="entry name" value="Tyr_Pase_dom"/>
</dbReference>
<gene>
    <name evidence="4" type="ORF">BCR37DRAFT_382611</name>
</gene>
<comment type="caution">
    <text evidence="4">The sequence shown here is derived from an EMBL/GenBank/DDBJ whole genome shotgun (WGS) entry which is preliminary data.</text>
</comment>
<dbReference type="GO" id="GO:0004725">
    <property type="term" value="F:protein tyrosine phosphatase activity"/>
    <property type="evidence" value="ECO:0007669"/>
    <property type="project" value="InterPro"/>
</dbReference>
<feature type="domain" description="Tyrosine specific protein phosphatases" evidence="3">
    <location>
        <begin position="198"/>
        <end position="271"/>
    </location>
</feature>
<comment type="similarity">
    <text evidence="1">Belongs to the protein-tyrosine phosphatase family. Non-receptor class subfamily.</text>
</comment>
<dbReference type="Proteomes" id="UP000193685">
    <property type="component" value="Unassembled WGS sequence"/>
</dbReference>
<name>A0A1Y2F2K3_PROLT</name>
<dbReference type="SMART" id="SM00194">
    <property type="entry name" value="PTPc"/>
    <property type="match status" value="1"/>
</dbReference>
<dbReference type="PROSITE" id="PS00383">
    <property type="entry name" value="TYR_PHOSPHATASE_1"/>
    <property type="match status" value="1"/>
</dbReference>
<proteinExistence type="inferred from homology"/>
<organism evidence="4 5">
    <name type="scientific">Protomyces lactucae-debilis</name>
    <dbReference type="NCBI Taxonomy" id="2754530"/>
    <lineage>
        <taxon>Eukaryota</taxon>
        <taxon>Fungi</taxon>
        <taxon>Dikarya</taxon>
        <taxon>Ascomycota</taxon>
        <taxon>Taphrinomycotina</taxon>
        <taxon>Taphrinomycetes</taxon>
        <taxon>Taphrinales</taxon>
        <taxon>Protomycetaceae</taxon>
        <taxon>Protomyces</taxon>
    </lineage>
</organism>
<protein>
    <submittedName>
        <fullName evidence="4">Protein-tyrosine phosphatase-like protein</fullName>
    </submittedName>
</protein>
<dbReference type="PROSITE" id="PS50056">
    <property type="entry name" value="TYR_PHOSPHATASE_2"/>
    <property type="match status" value="1"/>
</dbReference>
<accession>A0A1Y2F2K3</accession>
<dbReference type="STRING" id="56484.A0A1Y2F2K3"/>
<evidence type="ECO:0000256" key="1">
    <source>
        <dbReference type="ARBA" id="ARBA00009649"/>
    </source>
</evidence>
<evidence type="ECO:0000259" key="2">
    <source>
        <dbReference type="PROSITE" id="PS50055"/>
    </source>
</evidence>
<dbReference type="PANTHER" id="PTHR19134">
    <property type="entry name" value="RECEPTOR-TYPE TYROSINE-PROTEIN PHOSPHATASE"/>
    <property type="match status" value="1"/>
</dbReference>
<dbReference type="AlphaFoldDB" id="A0A1Y2F2K3"/>
<dbReference type="RefSeq" id="XP_040723099.1">
    <property type="nucleotide sequence ID" value="XM_040869912.1"/>
</dbReference>
<keyword evidence="5" id="KW-1185">Reference proteome</keyword>
<dbReference type="CDD" id="cd00047">
    <property type="entry name" value="PTPc"/>
    <property type="match status" value="1"/>
</dbReference>
<dbReference type="SUPFAM" id="SSF52799">
    <property type="entry name" value="(Phosphotyrosine protein) phosphatases II"/>
    <property type="match status" value="1"/>
</dbReference>
<dbReference type="OrthoDB" id="10253954at2759"/>
<reference evidence="4 5" key="1">
    <citation type="submission" date="2016-07" db="EMBL/GenBank/DDBJ databases">
        <title>Pervasive Adenine N6-methylation of Active Genes in Fungi.</title>
        <authorList>
            <consortium name="DOE Joint Genome Institute"/>
            <person name="Mondo S.J."/>
            <person name="Dannebaum R.O."/>
            <person name="Kuo R.C."/>
            <person name="Labutti K."/>
            <person name="Haridas S."/>
            <person name="Kuo A."/>
            <person name="Salamov A."/>
            <person name="Ahrendt S.R."/>
            <person name="Lipzen A."/>
            <person name="Sullivan W."/>
            <person name="Andreopoulos W.B."/>
            <person name="Clum A."/>
            <person name="Lindquist E."/>
            <person name="Daum C."/>
            <person name="Ramamoorthy G.K."/>
            <person name="Gryganskyi A."/>
            <person name="Culley D."/>
            <person name="Magnuson J.K."/>
            <person name="James T.Y."/>
            <person name="O'Malley M.A."/>
            <person name="Stajich J.E."/>
            <person name="Spatafora J.W."/>
            <person name="Visel A."/>
            <person name="Grigoriev I.V."/>
        </authorList>
    </citation>
    <scope>NUCLEOTIDE SEQUENCE [LARGE SCALE GENOMIC DNA]</scope>
    <source>
        <strain evidence="4 5">12-1054</strain>
    </source>
</reference>
<dbReference type="PROSITE" id="PS50055">
    <property type="entry name" value="TYR_PHOSPHATASE_PTP"/>
    <property type="match status" value="1"/>
</dbReference>
<dbReference type="GeneID" id="63786511"/>
<dbReference type="PRINTS" id="PR00700">
    <property type="entry name" value="PRTYPHPHTASE"/>
</dbReference>
<dbReference type="InterPro" id="IPR003595">
    <property type="entry name" value="Tyr_Pase_cat"/>
</dbReference>
<dbReference type="InterPro" id="IPR050348">
    <property type="entry name" value="Protein-Tyr_Phosphatase"/>
</dbReference>
<dbReference type="Pfam" id="PF00102">
    <property type="entry name" value="Y_phosphatase"/>
    <property type="match status" value="1"/>
</dbReference>
<evidence type="ECO:0000313" key="4">
    <source>
        <dbReference type="EMBL" id="ORY77714.1"/>
    </source>
</evidence>
<sequence length="284" mass="32468">MSLSQVFQKLEAAQAQRLEVAAGHTSTFSYRDAQTRLARHKNRYSDIVPFDRNRIKLRDAPSEQHAADDYINASLIECTSKRRYIACQGPLDHTAADFWQMVWQDSSLIVMLCDVMENGRPKCARYWPDVLDQVATFESTRDKPRRSFTVKCLGTHYDAPADTQVTRLRLSHNGLQKSKNVTHLRFCSWPDYGVADIEKLKALVKVVEVHRLEQVGKELPIVHCSAGCGRTGTFIAMSILQLDAPETPVSELVDMLRRQRISMVQSYSQFELLHQYQALCKAHR</sequence>
<dbReference type="InterPro" id="IPR016130">
    <property type="entry name" value="Tyr_Pase_AS"/>
</dbReference>
<dbReference type="PANTHER" id="PTHR19134:SF449">
    <property type="entry name" value="TYROSINE-PROTEIN PHOSPHATASE 1"/>
    <property type="match status" value="1"/>
</dbReference>
<evidence type="ECO:0000313" key="5">
    <source>
        <dbReference type="Proteomes" id="UP000193685"/>
    </source>
</evidence>